<reference evidence="1 2" key="1">
    <citation type="submission" date="2015-01" db="EMBL/GenBank/DDBJ databases">
        <title>Evolution of Trichinella species and genotypes.</title>
        <authorList>
            <person name="Korhonen P.K."/>
            <person name="Edoardo P."/>
            <person name="Giuseppe L.R."/>
            <person name="Gasser R.B."/>
        </authorList>
    </citation>
    <scope>NUCLEOTIDE SEQUENCE [LARGE SCALE GENOMIC DNA]</scope>
    <source>
        <strain evidence="1">ISS37</strain>
    </source>
</reference>
<dbReference type="AlphaFoldDB" id="A0A0V0RCN4"/>
<comment type="caution">
    <text evidence="1">The sequence shown here is derived from an EMBL/GenBank/DDBJ whole genome shotgun (WGS) entry which is preliminary data.</text>
</comment>
<organism evidence="1 2">
    <name type="scientific">Trichinella nelsoni</name>
    <dbReference type="NCBI Taxonomy" id="6336"/>
    <lineage>
        <taxon>Eukaryota</taxon>
        <taxon>Metazoa</taxon>
        <taxon>Ecdysozoa</taxon>
        <taxon>Nematoda</taxon>
        <taxon>Enoplea</taxon>
        <taxon>Dorylaimia</taxon>
        <taxon>Trichinellida</taxon>
        <taxon>Trichinellidae</taxon>
        <taxon>Trichinella</taxon>
    </lineage>
</organism>
<dbReference type="Proteomes" id="UP000054630">
    <property type="component" value="Unassembled WGS sequence"/>
</dbReference>
<dbReference type="EMBL" id="JYDL01000586">
    <property type="protein sequence ID" value="KRX12254.1"/>
    <property type="molecule type" value="Genomic_DNA"/>
</dbReference>
<protein>
    <submittedName>
        <fullName evidence="1">Uncharacterized protein</fullName>
    </submittedName>
</protein>
<evidence type="ECO:0000313" key="1">
    <source>
        <dbReference type="EMBL" id="KRX12254.1"/>
    </source>
</evidence>
<evidence type="ECO:0000313" key="2">
    <source>
        <dbReference type="Proteomes" id="UP000054630"/>
    </source>
</evidence>
<gene>
    <name evidence="1" type="ORF">T07_5816</name>
</gene>
<sequence length="44" mass="5024">MQILSSTLANLRVGVKHYLVIVFVVDDDDQRKVKSGKERKRALP</sequence>
<proteinExistence type="predicted"/>
<accession>A0A0V0RCN4</accession>
<name>A0A0V0RCN4_9BILA</name>
<keyword evidence="2" id="KW-1185">Reference proteome</keyword>